<gene>
    <name evidence="1" type="ORF">C5Y96_05090</name>
</gene>
<dbReference type="Proteomes" id="UP000240009">
    <property type="component" value="Unassembled WGS sequence"/>
</dbReference>
<proteinExistence type="predicted"/>
<name>A0A2S8G464_9BACT</name>
<protein>
    <submittedName>
        <fullName evidence="1">Uncharacterized protein</fullName>
    </submittedName>
</protein>
<evidence type="ECO:0000313" key="1">
    <source>
        <dbReference type="EMBL" id="PQO39235.1"/>
    </source>
</evidence>
<reference evidence="1 2" key="1">
    <citation type="submission" date="2018-02" db="EMBL/GenBank/DDBJ databases">
        <title>Comparative genomes isolates from brazilian mangrove.</title>
        <authorList>
            <person name="Araujo J.E."/>
            <person name="Taketani R.G."/>
            <person name="Silva M.C.P."/>
            <person name="Loureco M.V."/>
            <person name="Andreote F.D."/>
        </authorList>
    </citation>
    <scope>NUCLEOTIDE SEQUENCE [LARGE SCALE GENOMIC DNA]</scope>
    <source>
        <strain evidence="1 2">HEX-2 MGV</strain>
    </source>
</reference>
<dbReference type="OrthoDB" id="9968132at2"/>
<dbReference type="EMBL" id="PUIA01000016">
    <property type="protein sequence ID" value="PQO39235.1"/>
    <property type="molecule type" value="Genomic_DNA"/>
</dbReference>
<accession>A0A2S8G464</accession>
<evidence type="ECO:0000313" key="2">
    <source>
        <dbReference type="Proteomes" id="UP000240009"/>
    </source>
</evidence>
<sequence length="157" mass="17363">MSQLFDYYACTQAQIQELAEAISTMDEERQENIEAAMPAIVKLKNLNQDDFSFLAACASGDDFDLVEEVGASELFMAIDEAEGPFILTYTSSATQAIAELTVTDALLERWIQASTEFSGTDSQYARDLLTKSSAERLQGLCKTAIEKELEVFVCVFI</sequence>
<organism evidence="1 2">
    <name type="scientific">Blastopirellula marina</name>
    <dbReference type="NCBI Taxonomy" id="124"/>
    <lineage>
        <taxon>Bacteria</taxon>
        <taxon>Pseudomonadati</taxon>
        <taxon>Planctomycetota</taxon>
        <taxon>Planctomycetia</taxon>
        <taxon>Pirellulales</taxon>
        <taxon>Pirellulaceae</taxon>
        <taxon>Blastopirellula</taxon>
    </lineage>
</organism>
<dbReference type="RefSeq" id="WP_105350534.1">
    <property type="nucleotide sequence ID" value="NZ_PUIA01000016.1"/>
</dbReference>
<dbReference type="AlphaFoldDB" id="A0A2S8G464"/>
<comment type="caution">
    <text evidence="1">The sequence shown here is derived from an EMBL/GenBank/DDBJ whole genome shotgun (WGS) entry which is preliminary data.</text>
</comment>